<dbReference type="InterPro" id="IPR014757">
    <property type="entry name" value="Tscrpt_reg_IclR_C"/>
</dbReference>
<dbReference type="InterPro" id="IPR036388">
    <property type="entry name" value="WH-like_DNA-bd_sf"/>
</dbReference>
<accession>A0A2N4UBK9</accession>
<dbReference type="Pfam" id="PF01614">
    <property type="entry name" value="IclR_C"/>
    <property type="match status" value="1"/>
</dbReference>
<dbReference type="Pfam" id="PF09339">
    <property type="entry name" value="HTH_IclR"/>
    <property type="match status" value="1"/>
</dbReference>
<name>A0A2N4UBK9_9BURK</name>
<dbReference type="PROSITE" id="PS51077">
    <property type="entry name" value="HTH_ICLR"/>
    <property type="match status" value="1"/>
</dbReference>
<dbReference type="InterPro" id="IPR036390">
    <property type="entry name" value="WH_DNA-bd_sf"/>
</dbReference>
<proteinExistence type="predicted"/>
<evidence type="ECO:0000256" key="2">
    <source>
        <dbReference type="ARBA" id="ARBA00023125"/>
    </source>
</evidence>
<keyword evidence="3" id="KW-0804">Transcription</keyword>
<evidence type="ECO:0000256" key="3">
    <source>
        <dbReference type="ARBA" id="ARBA00023163"/>
    </source>
</evidence>
<dbReference type="OrthoDB" id="8689343at2"/>
<dbReference type="PANTHER" id="PTHR30136:SF35">
    <property type="entry name" value="HTH-TYPE TRANSCRIPTIONAL REGULATOR RV1719"/>
    <property type="match status" value="1"/>
</dbReference>
<dbReference type="GO" id="GO:0003677">
    <property type="term" value="F:DNA binding"/>
    <property type="evidence" value="ECO:0007669"/>
    <property type="project" value="UniProtKB-KW"/>
</dbReference>
<dbReference type="Proteomes" id="UP000234328">
    <property type="component" value="Unassembled WGS sequence"/>
</dbReference>
<gene>
    <name evidence="6" type="ORF">CR155_18015</name>
</gene>
<evidence type="ECO:0000259" key="4">
    <source>
        <dbReference type="PROSITE" id="PS51077"/>
    </source>
</evidence>
<dbReference type="GO" id="GO:0003700">
    <property type="term" value="F:DNA-binding transcription factor activity"/>
    <property type="evidence" value="ECO:0007669"/>
    <property type="project" value="TreeGrafter"/>
</dbReference>
<dbReference type="GO" id="GO:0045892">
    <property type="term" value="P:negative regulation of DNA-templated transcription"/>
    <property type="evidence" value="ECO:0007669"/>
    <property type="project" value="TreeGrafter"/>
</dbReference>
<dbReference type="SUPFAM" id="SSF46785">
    <property type="entry name" value="Winged helix' DNA-binding domain"/>
    <property type="match status" value="1"/>
</dbReference>
<dbReference type="EMBL" id="PDNV01000013">
    <property type="protein sequence ID" value="PLC52400.1"/>
    <property type="molecule type" value="Genomic_DNA"/>
</dbReference>
<keyword evidence="7" id="KW-1185">Reference proteome</keyword>
<reference evidence="6 7" key="1">
    <citation type="submission" date="2017-10" db="EMBL/GenBank/DDBJ databases">
        <title>Two draft genome sequences of Pusillimonas sp. strains isolated from a nitrate- and radionuclide-contaminated groundwater in Russia.</title>
        <authorList>
            <person name="Grouzdev D.S."/>
            <person name="Tourova T.P."/>
            <person name="Goeva M.A."/>
            <person name="Babich T.L."/>
            <person name="Sokolova D.S."/>
            <person name="Abdullin R."/>
            <person name="Poltaraus A.B."/>
            <person name="Toshchakov S.V."/>
            <person name="Nazina T.N."/>
        </authorList>
    </citation>
    <scope>NUCLEOTIDE SEQUENCE [LARGE SCALE GENOMIC DNA]</scope>
    <source>
        <strain evidence="6 7">JR1/69-2-13</strain>
    </source>
</reference>
<evidence type="ECO:0000313" key="6">
    <source>
        <dbReference type="EMBL" id="PLC52400.1"/>
    </source>
</evidence>
<feature type="domain" description="HTH iclR-type" evidence="4">
    <location>
        <begin position="8"/>
        <end position="70"/>
    </location>
</feature>
<keyword evidence="2" id="KW-0238">DNA-binding</keyword>
<sequence>MKVDSLNVASVGKALHVLQCFEKSRGDLSFTELVTISGLEKSSVQRFTHTLLQLGYLEKNVKTKRYKLGKKVLDLAFQFLRANSLVESINPLIINLCRATGEKISLSLFDDTTLVYVMRHQAKMEYYFSSLIGRRVPVFCTAGGRAILSKLDSTVVDEILARSDLISFTAKTITDKEQVKKEVALAKTNGYAVALEEIAYGEIALGAAVLDASGVPVASIHISGSLSEWTREDYVEKFSPLLLETVHRVNQR</sequence>
<dbReference type="InterPro" id="IPR005471">
    <property type="entry name" value="Tscrpt_reg_IclR_N"/>
</dbReference>
<comment type="caution">
    <text evidence="6">The sequence shown here is derived from an EMBL/GenBank/DDBJ whole genome shotgun (WGS) entry which is preliminary data.</text>
</comment>
<keyword evidence="1" id="KW-0805">Transcription regulation</keyword>
<feature type="domain" description="IclR-ED" evidence="5">
    <location>
        <begin position="71"/>
        <end position="252"/>
    </location>
</feature>
<organism evidence="6 7">
    <name type="scientific">Pollutimonas nitritireducens</name>
    <dbReference type="NCBI Taxonomy" id="2045209"/>
    <lineage>
        <taxon>Bacteria</taxon>
        <taxon>Pseudomonadati</taxon>
        <taxon>Pseudomonadota</taxon>
        <taxon>Betaproteobacteria</taxon>
        <taxon>Burkholderiales</taxon>
        <taxon>Alcaligenaceae</taxon>
        <taxon>Pollutimonas</taxon>
    </lineage>
</organism>
<evidence type="ECO:0000259" key="5">
    <source>
        <dbReference type="PROSITE" id="PS51078"/>
    </source>
</evidence>
<dbReference type="PANTHER" id="PTHR30136">
    <property type="entry name" value="HELIX-TURN-HELIX TRANSCRIPTIONAL REGULATOR, ICLR FAMILY"/>
    <property type="match status" value="1"/>
</dbReference>
<dbReference type="Gene3D" id="1.10.10.10">
    <property type="entry name" value="Winged helix-like DNA-binding domain superfamily/Winged helix DNA-binding domain"/>
    <property type="match status" value="1"/>
</dbReference>
<dbReference type="SMART" id="SM00346">
    <property type="entry name" value="HTH_ICLR"/>
    <property type="match status" value="1"/>
</dbReference>
<evidence type="ECO:0000256" key="1">
    <source>
        <dbReference type="ARBA" id="ARBA00023015"/>
    </source>
</evidence>
<protein>
    <submittedName>
        <fullName evidence="6">Transcriptional regulator</fullName>
    </submittedName>
</protein>
<evidence type="ECO:0000313" key="7">
    <source>
        <dbReference type="Proteomes" id="UP000234328"/>
    </source>
</evidence>
<dbReference type="RefSeq" id="WP_102071419.1">
    <property type="nucleotide sequence ID" value="NZ_PDNV01000013.1"/>
</dbReference>
<dbReference type="SUPFAM" id="SSF55781">
    <property type="entry name" value="GAF domain-like"/>
    <property type="match status" value="1"/>
</dbReference>
<dbReference type="PROSITE" id="PS51078">
    <property type="entry name" value="ICLR_ED"/>
    <property type="match status" value="1"/>
</dbReference>
<dbReference type="InterPro" id="IPR029016">
    <property type="entry name" value="GAF-like_dom_sf"/>
</dbReference>
<dbReference type="InterPro" id="IPR050707">
    <property type="entry name" value="HTH_MetabolicPath_Reg"/>
</dbReference>
<dbReference type="Gene3D" id="3.30.450.40">
    <property type="match status" value="1"/>
</dbReference>
<dbReference type="AlphaFoldDB" id="A0A2N4UBK9"/>